<evidence type="ECO:0000256" key="8">
    <source>
        <dbReference type="ARBA" id="ARBA00022741"/>
    </source>
</evidence>
<dbReference type="GO" id="GO:0004674">
    <property type="term" value="F:protein serine/threonine kinase activity"/>
    <property type="evidence" value="ECO:0007669"/>
    <property type="project" value="UniProtKB-KW"/>
</dbReference>
<evidence type="ECO:0000313" key="18">
    <source>
        <dbReference type="Proteomes" id="UP000635477"/>
    </source>
</evidence>
<dbReference type="PROSITE" id="PS00109">
    <property type="entry name" value="PROTEIN_KINASE_TYR"/>
    <property type="match status" value="1"/>
</dbReference>
<dbReference type="Gene3D" id="1.10.510.10">
    <property type="entry name" value="Transferase(Phosphotransferase) domain 1"/>
    <property type="match status" value="1"/>
</dbReference>
<dbReference type="SUPFAM" id="SSF56112">
    <property type="entry name" value="Protein kinase-like (PK-like)"/>
    <property type="match status" value="1"/>
</dbReference>
<evidence type="ECO:0000256" key="2">
    <source>
        <dbReference type="ARBA" id="ARBA00011534"/>
    </source>
</evidence>
<evidence type="ECO:0000256" key="1">
    <source>
        <dbReference type="ARBA" id="ARBA00003747"/>
    </source>
</evidence>
<organism evidence="17 18">
    <name type="scientific">Fusarium zealandicum</name>
    <dbReference type="NCBI Taxonomy" id="1053134"/>
    <lineage>
        <taxon>Eukaryota</taxon>
        <taxon>Fungi</taxon>
        <taxon>Dikarya</taxon>
        <taxon>Ascomycota</taxon>
        <taxon>Pezizomycotina</taxon>
        <taxon>Sordariomycetes</taxon>
        <taxon>Hypocreomycetidae</taxon>
        <taxon>Hypocreales</taxon>
        <taxon>Nectriaceae</taxon>
        <taxon>Fusarium</taxon>
        <taxon>Fusarium staphyleae species complex</taxon>
    </lineage>
</organism>
<comment type="catalytic activity">
    <reaction evidence="14">
        <text>L-seryl-[protein] + ATP = O-phospho-L-seryl-[protein] + ADP + H(+)</text>
        <dbReference type="Rhea" id="RHEA:17989"/>
        <dbReference type="Rhea" id="RHEA-COMP:9863"/>
        <dbReference type="Rhea" id="RHEA-COMP:11604"/>
        <dbReference type="ChEBI" id="CHEBI:15378"/>
        <dbReference type="ChEBI" id="CHEBI:29999"/>
        <dbReference type="ChEBI" id="CHEBI:30616"/>
        <dbReference type="ChEBI" id="CHEBI:83421"/>
        <dbReference type="ChEBI" id="CHEBI:456216"/>
        <dbReference type="EC" id="2.7.11.1"/>
    </reaction>
</comment>
<protein>
    <recommendedName>
        <fullName evidence="5">EKC/KEOPS complex subunit BUD32</fullName>
        <ecNumber evidence="3">2.7.11.1</ecNumber>
    </recommendedName>
    <alternativeName>
        <fullName evidence="11 12">Atypical Serine/threonine protein kinase BUD32</fullName>
    </alternativeName>
    <alternativeName>
        <fullName evidence="4">EKC/KEOPS complex subunit bud32</fullName>
    </alternativeName>
</protein>
<dbReference type="Pfam" id="PF00069">
    <property type="entry name" value="Pkinase"/>
    <property type="match status" value="1"/>
</dbReference>
<dbReference type="GO" id="GO:0005524">
    <property type="term" value="F:ATP binding"/>
    <property type="evidence" value="ECO:0007669"/>
    <property type="project" value="UniProtKB-UniRule"/>
</dbReference>
<evidence type="ECO:0000256" key="12">
    <source>
        <dbReference type="ARBA" id="ARBA00033194"/>
    </source>
</evidence>
<evidence type="ECO:0000256" key="15">
    <source>
        <dbReference type="PROSITE-ProRule" id="PRU10141"/>
    </source>
</evidence>
<keyword evidence="10 15" id="KW-0067">ATP-binding</keyword>
<evidence type="ECO:0000256" key="3">
    <source>
        <dbReference type="ARBA" id="ARBA00012513"/>
    </source>
</evidence>
<dbReference type="InterPro" id="IPR000719">
    <property type="entry name" value="Prot_kinase_dom"/>
</dbReference>
<gene>
    <name evidence="17" type="ORF">FZEAL_6575</name>
</gene>
<evidence type="ECO:0000256" key="9">
    <source>
        <dbReference type="ARBA" id="ARBA00022777"/>
    </source>
</evidence>
<dbReference type="AlphaFoldDB" id="A0A8H4UHM4"/>
<evidence type="ECO:0000256" key="10">
    <source>
        <dbReference type="ARBA" id="ARBA00022840"/>
    </source>
</evidence>
<keyword evidence="9" id="KW-0418">Kinase</keyword>
<proteinExistence type="predicted"/>
<dbReference type="InterPro" id="IPR011009">
    <property type="entry name" value="Kinase-like_dom_sf"/>
</dbReference>
<dbReference type="Gene3D" id="3.30.200.20">
    <property type="entry name" value="Phosphorylase Kinase, domain 1"/>
    <property type="match status" value="1"/>
</dbReference>
<accession>A0A8H4UHM4</accession>
<reference evidence="17" key="2">
    <citation type="submission" date="2020-05" db="EMBL/GenBank/DDBJ databases">
        <authorList>
            <person name="Kim H.-S."/>
            <person name="Proctor R.H."/>
            <person name="Brown D.W."/>
        </authorList>
    </citation>
    <scope>NUCLEOTIDE SEQUENCE</scope>
    <source>
        <strain evidence="17">NRRL 22465</strain>
    </source>
</reference>
<reference evidence="17" key="1">
    <citation type="journal article" date="2020" name="BMC Genomics">
        <title>Correction to: Identification and distribution of gene clusters required for synthesis of sphingolipid metabolism inhibitors in diverse species of the filamentous fungus Fusarium.</title>
        <authorList>
            <person name="Kim H.S."/>
            <person name="Lohmar J.M."/>
            <person name="Busman M."/>
            <person name="Brown D.W."/>
            <person name="Naumann T.A."/>
            <person name="Divon H.H."/>
            <person name="Lysoe E."/>
            <person name="Uhlig S."/>
            <person name="Proctor R.H."/>
        </authorList>
    </citation>
    <scope>NUCLEOTIDE SEQUENCE</scope>
    <source>
        <strain evidence="17">NRRL 22465</strain>
    </source>
</reference>
<evidence type="ECO:0000256" key="13">
    <source>
        <dbReference type="ARBA" id="ARBA00047899"/>
    </source>
</evidence>
<dbReference type="GO" id="GO:0005634">
    <property type="term" value="C:nucleus"/>
    <property type="evidence" value="ECO:0007669"/>
    <property type="project" value="TreeGrafter"/>
</dbReference>
<dbReference type="OrthoDB" id="5979581at2759"/>
<dbReference type="EMBL" id="JABEYC010000486">
    <property type="protein sequence ID" value="KAF4976807.1"/>
    <property type="molecule type" value="Genomic_DNA"/>
</dbReference>
<evidence type="ECO:0000256" key="6">
    <source>
        <dbReference type="ARBA" id="ARBA00022527"/>
    </source>
</evidence>
<comment type="subunit">
    <text evidence="2">Component of the EKC/KEOPS complex composed of at least BUD32, CGI121, GON7, KAE1 and PCC1; the whole complex dimerizes.</text>
</comment>
<dbReference type="InterPro" id="IPR017441">
    <property type="entry name" value="Protein_kinase_ATP_BS"/>
</dbReference>
<evidence type="ECO:0000256" key="5">
    <source>
        <dbReference type="ARBA" id="ARBA00019973"/>
    </source>
</evidence>
<dbReference type="PROSITE" id="PS00107">
    <property type="entry name" value="PROTEIN_KINASE_ATP"/>
    <property type="match status" value="1"/>
</dbReference>
<keyword evidence="8 15" id="KW-0547">Nucleotide-binding</keyword>
<keyword evidence="7" id="KW-0808">Transferase</keyword>
<evidence type="ECO:0000256" key="11">
    <source>
        <dbReference type="ARBA" id="ARBA00030980"/>
    </source>
</evidence>
<evidence type="ECO:0000259" key="16">
    <source>
        <dbReference type="PROSITE" id="PS50011"/>
    </source>
</evidence>
<sequence length="343" mass="38289">MLPKRPPVKATGPPWSRAAFPVPDLPLEPDRLWRRLYVRAVDDELEKLHGFRPGGYHPLGHGGFSTVWLGQDLRADPPAYAAIKIILASQTEKANPDLLLLRKLEEDGVDMMAMKQHLCLPQTQFRSQSPSGTRLCLVYPVLGPPVQKAAGIVDGEDDAIKVLQKISYKIVEALALLHSHHVCHGDFRPSNILLRLKSLDAWDEQDVLSLMGEPETTEVHIRKDSRPTPAVPYAPKYLVYPPDFECFELSDLSPSVQVIDFGQSFNIDKNPLPTTFCIPANYASPEVIIDSAGTESMDLWSLGCTLYETRLGERLFGIFQLIGLRKQDYMDETASVLGQPPKQ</sequence>
<dbReference type="PROSITE" id="PS50011">
    <property type="entry name" value="PROTEIN_KINASE_DOM"/>
    <property type="match status" value="1"/>
</dbReference>
<evidence type="ECO:0000256" key="4">
    <source>
        <dbReference type="ARBA" id="ARBA00013948"/>
    </source>
</evidence>
<dbReference type="InterPro" id="IPR051175">
    <property type="entry name" value="CLK_kinases"/>
</dbReference>
<feature type="domain" description="Protein kinase" evidence="16">
    <location>
        <begin position="53"/>
        <end position="343"/>
    </location>
</feature>
<evidence type="ECO:0000256" key="14">
    <source>
        <dbReference type="ARBA" id="ARBA00048679"/>
    </source>
</evidence>
<dbReference type="SMART" id="SM00220">
    <property type="entry name" value="S_TKc"/>
    <property type="match status" value="1"/>
</dbReference>
<comment type="function">
    <text evidence="1">Component of the EKC/KEOPS complex that is required for the formation of a threonylcarbamoyl group on adenosine at position 37 (t(6)A37) in tRNAs that read codons beginning with adenine. The complex is probably involved in the transfer of the threonylcarbamoyl moiety of threonylcarbamoyl-AMP (TC-AMP) to the N6 group of A37. BUD32 has ATPase activity in the context of the EKC/KEOPS complex and likely plays a supporting role to the catalytic subunit KAE1. The EKC/KEOPS complex also promotes both telomere uncapping and telomere elongation. The complex is required for efficient recruitment of transcriptional coactivators.</text>
</comment>
<dbReference type="EC" id="2.7.11.1" evidence="3"/>
<dbReference type="PANTHER" id="PTHR45646:SF11">
    <property type="entry name" value="SERINE_THREONINE-PROTEIN KINASE DOA"/>
    <property type="match status" value="1"/>
</dbReference>
<dbReference type="InterPro" id="IPR008266">
    <property type="entry name" value="Tyr_kinase_AS"/>
</dbReference>
<comment type="catalytic activity">
    <reaction evidence="13">
        <text>L-threonyl-[protein] + ATP = O-phospho-L-threonyl-[protein] + ADP + H(+)</text>
        <dbReference type="Rhea" id="RHEA:46608"/>
        <dbReference type="Rhea" id="RHEA-COMP:11060"/>
        <dbReference type="Rhea" id="RHEA-COMP:11605"/>
        <dbReference type="ChEBI" id="CHEBI:15378"/>
        <dbReference type="ChEBI" id="CHEBI:30013"/>
        <dbReference type="ChEBI" id="CHEBI:30616"/>
        <dbReference type="ChEBI" id="CHEBI:61977"/>
        <dbReference type="ChEBI" id="CHEBI:456216"/>
        <dbReference type="EC" id="2.7.11.1"/>
    </reaction>
</comment>
<dbReference type="PANTHER" id="PTHR45646">
    <property type="entry name" value="SERINE/THREONINE-PROTEIN KINASE DOA-RELATED"/>
    <property type="match status" value="1"/>
</dbReference>
<dbReference type="Proteomes" id="UP000635477">
    <property type="component" value="Unassembled WGS sequence"/>
</dbReference>
<keyword evidence="18" id="KW-1185">Reference proteome</keyword>
<keyword evidence="6" id="KW-0723">Serine/threonine-protein kinase</keyword>
<dbReference type="GO" id="GO:0043484">
    <property type="term" value="P:regulation of RNA splicing"/>
    <property type="evidence" value="ECO:0007669"/>
    <property type="project" value="TreeGrafter"/>
</dbReference>
<evidence type="ECO:0000313" key="17">
    <source>
        <dbReference type="EMBL" id="KAF4976807.1"/>
    </source>
</evidence>
<comment type="caution">
    <text evidence="17">The sequence shown here is derived from an EMBL/GenBank/DDBJ whole genome shotgun (WGS) entry which is preliminary data.</text>
</comment>
<name>A0A8H4UHM4_9HYPO</name>
<evidence type="ECO:0000256" key="7">
    <source>
        <dbReference type="ARBA" id="ARBA00022679"/>
    </source>
</evidence>
<feature type="binding site" evidence="15">
    <location>
        <position position="84"/>
    </location>
    <ligand>
        <name>ATP</name>
        <dbReference type="ChEBI" id="CHEBI:30616"/>
    </ligand>
</feature>